<keyword evidence="3" id="KW-0969">Cilium</keyword>
<feature type="compositionally biased region" description="Acidic residues" evidence="6">
    <location>
        <begin position="171"/>
        <end position="186"/>
    </location>
</feature>
<keyword evidence="7" id="KW-1185">Reference proteome</keyword>
<feature type="coiled-coil region" evidence="5">
    <location>
        <begin position="272"/>
        <end position="382"/>
    </location>
</feature>
<reference evidence="8" key="1">
    <citation type="submission" date="2024-02" db="UniProtKB">
        <authorList>
            <consortium name="WormBaseParasite"/>
        </authorList>
    </citation>
    <scope>IDENTIFICATION</scope>
</reference>
<evidence type="ECO:0000256" key="6">
    <source>
        <dbReference type="SAM" id="MobiDB-lite"/>
    </source>
</evidence>
<evidence type="ECO:0000256" key="1">
    <source>
        <dbReference type="ARBA" id="ARBA00004138"/>
    </source>
</evidence>
<dbReference type="GO" id="GO:1905515">
    <property type="term" value="P:non-motile cilium assembly"/>
    <property type="evidence" value="ECO:0007669"/>
    <property type="project" value="TreeGrafter"/>
</dbReference>
<evidence type="ECO:0000256" key="5">
    <source>
        <dbReference type="SAM" id="Coils"/>
    </source>
</evidence>
<evidence type="ECO:0000313" key="7">
    <source>
        <dbReference type="Proteomes" id="UP000887575"/>
    </source>
</evidence>
<dbReference type="GO" id="GO:0005815">
    <property type="term" value="C:microtubule organizing center"/>
    <property type="evidence" value="ECO:0007669"/>
    <property type="project" value="TreeGrafter"/>
</dbReference>
<dbReference type="AlphaFoldDB" id="A0AAF3F745"/>
<feature type="region of interest" description="Disordered" evidence="6">
    <location>
        <begin position="153"/>
        <end position="186"/>
    </location>
</feature>
<dbReference type="PANTHER" id="PTHR16011:SF0">
    <property type="entry name" value="INTRAFLAGELLAR TRANSPORT PROTEIN 57 HOMOLOG"/>
    <property type="match status" value="1"/>
</dbReference>
<evidence type="ECO:0000256" key="4">
    <source>
        <dbReference type="ARBA" id="ARBA00023273"/>
    </source>
</evidence>
<dbReference type="PANTHER" id="PTHR16011">
    <property type="entry name" value="IFT57/HIPPI"/>
    <property type="match status" value="1"/>
</dbReference>
<protein>
    <submittedName>
        <fullName evidence="8">Intraflagellar transport protein 57 homolog</fullName>
    </submittedName>
</protein>
<comment type="similarity">
    <text evidence="2">Belongs to the IFT57 family.</text>
</comment>
<name>A0AAF3F745_9BILA</name>
<dbReference type="GO" id="GO:0005929">
    <property type="term" value="C:cilium"/>
    <property type="evidence" value="ECO:0007669"/>
    <property type="project" value="UniProtKB-SubCell"/>
</dbReference>
<accession>A0AAF3F745</accession>
<keyword evidence="4" id="KW-0966">Cell projection</keyword>
<comment type="subcellular location">
    <subcellularLocation>
        <location evidence="1">Cell projection</location>
        <location evidence="1">Cilium</location>
    </subcellularLocation>
</comment>
<dbReference type="GO" id="GO:0030992">
    <property type="term" value="C:intraciliary transport particle B"/>
    <property type="evidence" value="ECO:0007669"/>
    <property type="project" value="TreeGrafter"/>
</dbReference>
<organism evidence="7 8">
    <name type="scientific">Mesorhabditis belari</name>
    <dbReference type="NCBI Taxonomy" id="2138241"/>
    <lineage>
        <taxon>Eukaryota</taxon>
        <taxon>Metazoa</taxon>
        <taxon>Ecdysozoa</taxon>
        <taxon>Nematoda</taxon>
        <taxon>Chromadorea</taxon>
        <taxon>Rhabditida</taxon>
        <taxon>Rhabditina</taxon>
        <taxon>Rhabditomorpha</taxon>
        <taxon>Rhabditoidea</taxon>
        <taxon>Rhabditidae</taxon>
        <taxon>Mesorhabditinae</taxon>
        <taxon>Mesorhabditis</taxon>
    </lineage>
</organism>
<evidence type="ECO:0000256" key="3">
    <source>
        <dbReference type="ARBA" id="ARBA00023069"/>
    </source>
</evidence>
<proteinExistence type="inferred from homology"/>
<dbReference type="Pfam" id="PF10498">
    <property type="entry name" value="IFT57"/>
    <property type="match status" value="1"/>
</dbReference>
<dbReference type="WBParaSite" id="MBELARI_LOCUS21456">
    <property type="protein sequence ID" value="MBELARI_LOCUS21456"/>
    <property type="gene ID" value="MBELARI_LOCUS21456"/>
</dbReference>
<evidence type="ECO:0000313" key="8">
    <source>
        <dbReference type="WBParaSite" id="MBELARI_LOCUS21456"/>
    </source>
</evidence>
<dbReference type="Proteomes" id="UP000887575">
    <property type="component" value="Unassembled WGS sequence"/>
</dbReference>
<dbReference type="InterPro" id="IPR019530">
    <property type="entry name" value="Intra-flagellar_transport_57"/>
</dbReference>
<keyword evidence="5" id="KW-0175">Coiled coil</keyword>
<dbReference type="GO" id="GO:0042073">
    <property type="term" value="P:intraciliary transport"/>
    <property type="evidence" value="ECO:0007669"/>
    <property type="project" value="TreeGrafter"/>
</dbReference>
<evidence type="ECO:0000256" key="2">
    <source>
        <dbReference type="ARBA" id="ARBA00009415"/>
    </source>
</evidence>
<dbReference type="GO" id="GO:0005794">
    <property type="term" value="C:Golgi apparatus"/>
    <property type="evidence" value="ECO:0007669"/>
    <property type="project" value="TreeGrafter"/>
</dbReference>
<sequence>MAEEEDEEPIGELAEGPGKEFEIYLKSEDMVEKLKLLNYEEGFLKLNKAYRAIQRHYFVRSTNVGEQFFLFTSLAAWLIRKCGNEQFELPQEFDDPNTTITNIVTEVRAKGIAADFSSSKLKSGSGEQVLFVLDKLCDTALVNTGFSWQKMVPPVNEDEDMNVDSEKDSDSEGVPDDEIDVADDDDDNAILVDLAAPIGADRAPNNPQQDLLKSSIDAQSWKTEVERVTPQLKITIRQDAKDWRMHLEQMHSMHTNMEDLIAIVTPQLGQITSELDKSLERIETREKNLNQQLSGLISKFRQSQDSRAEAVQRYKTASVGITERESTLQRISDDLDQIKQQIEEEGQKNSDGAPLVKVKQALLKIEEDIQKMNVQIGVLEQALLNAHLRERVAFAQEAYGAY</sequence>